<organism evidence="1 2">
    <name type="scientific">Rhodococcus aetherivorans</name>
    <dbReference type="NCBI Taxonomy" id="191292"/>
    <lineage>
        <taxon>Bacteria</taxon>
        <taxon>Bacillati</taxon>
        <taxon>Actinomycetota</taxon>
        <taxon>Actinomycetes</taxon>
        <taxon>Mycobacteriales</taxon>
        <taxon>Nocardiaceae</taxon>
        <taxon>Rhodococcus</taxon>
    </lineage>
</organism>
<sequence length="43" mass="4308">MPGLGDIAAGNRGDGAGEDVSLVLRRIVGVSAKRLELSAGIDT</sequence>
<accession>A0AA46S9K2</accession>
<name>A0AA46S9K2_9NOCA</name>
<reference evidence="1" key="1">
    <citation type="submission" date="2022-09" db="EMBL/GenBank/DDBJ databases">
        <title>The genome sequence of Rhodococcus aetherivorans N1.</title>
        <authorList>
            <person name="Jiang W."/>
        </authorList>
    </citation>
    <scope>NUCLEOTIDE SEQUENCE</scope>
    <source>
        <strain evidence="1">N1</strain>
    </source>
</reference>
<evidence type="ECO:0000313" key="2">
    <source>
        <dbReference type="Proteomes" id="UP001163947"/>
    </source>
</evidence>
<gene>
    <name evidence="1" type="ORF">OCS65_19405</name>
</gene>
<evidence type="ECO:0000313" key="1">
    <source>
        <dbReference type="EMBL" id="UYF92628.1"/>
    </source>
</evidence>
<dbReference type="RefSeq" id="WP_263507429.1">
    <property type="nucleotide sequence ID" value="NZ_CP106982.1"/>
</dbReference>
<protein>
    <submittedName>
        <fullName evidence="1">Uncharacterized protein</fullName>
    </submittedName>
</protein>
<proteinExistence type="predicted"/>
<dbReference type="EMBL" id="CP106982">
    <property type="protein sequence ID" value="UYF92628.1"/>
    <property type="molecule type" value="Genomic_DNA"/>
</dbReference>
<dbReference type="Proteomes" id="UP001163947">
    <property type="component" value="Chromosome"/>
</dbReference>
<dbReference type="GeneID" id="83622633"/>
<dbReference type="AlphaFoldDB" id="A0AA46S9K2"/>